<keyword evidence="3 5" id="KW-1133">Transmembrane helix</keyword>
<dbReference type="Pfam" id="PF01758">
    <property type="entry name" value="SBF"/>
    <property type="match status" value="1"/>
</dbReference>
<reference evidence="6 7" key="1">
    <citation type="submission" date="2024-09" db="EMBL/GenBank/DDBJ databases">
        <authorList>
            <person name="Sun Q."/>
            <person name="Mori K."/>
        </authorList>
    </citation>
    <scope>NUCLEOTIDE SEQUENCE [LARGE SCALE GENOMIC DNA]</scope>
    <source>
        <strain evidence="6 7">CCM 4839</strain>
    </source>
</reference>
<evidence type="ECO:0000256" key="2">
    <source>
        <dbReference type="ARBA" id="ARBA00022692"/>
    </source>
</evidence>
<feature type="transmembrane region" description="Helical" evidence="5">
    <location>
        <begin position="55"/>
        <end position="79"/>
    </location>
</feature>
<gene>
    <name evidence="6" type="ORF">ACFFJ8_13695</name>
</gene>
<accession>A0ABV6JA34</accession>
<dbReference type="PANTHER" id="PTHR10361">
    <property type="entry name" value="SODIUM-BILE ACID COTRANSPORTER"/>
    <property type="match status" value="1"/>
</dbReference>
<feature type="transmembrane region" description="Helical" evidence="5">
    <location>
        <begin position="213"/>
        <end position="236"/>
    </location>
</feature>
<evidence type="ECO:0000256" key="1">
    <source>
        <dbReference type="ARBA" id="ARBA00004141"/>
    </source>
</evidence>
<comment type="caution">
    <text evidence="6">The sequence shown here is derived from an EMBL/GenBank/DDBJ whole genome shotgun (WGS) entry which is preliminary data.</text>
</comment>
<sequence length="305" mass="32491">MFLIIPGSLVLGFLFSTHLSRFVPAVPYLFAYVTLTMAIGCGLRQLGTVMRRPGVMLWTFILTHVLSPLVAYGLSAMLFGADSPYVIGFVLFTIIPLGVSTVLWVGMSGGSIPLMLAMVVIDSALSPFVVPAGIHLLFHTAVEANTMQMMTDLLVIIVLPTAFGVLLYELSKGRIQKAVQPIAAPLSKLCFVAVVALNAAAIAPQAAALKGDLLRIVPLAILMVGLCYAIGFLGALPYKNREILTTVSYASGMRNISLGIVLALGYFSPLAAVPVVLSILIQQPLATLHHYVLHKLNNRKAGAHG</sequence>
<evidence type="ECO:0000256" key="5">
    <source>
        <dbReference type="SAM" id="Phobius"/>
    </source>
</evidence>
<keyword evidence="2 5" id="KW-0812">Transmembrane</keyword>
<feature type="transmembrane region" description="Helical" evidence="5">
    <location>
        <begin position="189"/>
        <end position="207"/>
    </location>
</feature>
<comment type="subcellular location">
    <subcellularLocation>
        <location evidence="1">Membrane</location>
        <topology evidence="1">Multi-pass membrane protein</topology>
    </subcellularLocation>
</comment>
<dbReference type="InterPro" id="IPR038770">
    <property type="entry name" value="Na+/solute_symporter_sf"/>
</dbReference>
<name>A0ABV6JA34_9BACL</name>
<feature type="transmembrane region" description="Helical" evidence="5">
    <location>
        <begin position="150"/>
        <end position="168"/>
    </location>
</feature>
<keyword evidence="4 5" id="KW-0472">Membrane</keyword>
<organism evidence="6 7">
    <name type="scientific">Paenibacillus mendelii</name>
    <dbReference type="NCBI Taxonomy" id="206163"/>
    <lineage>
        <taxon>Bacteria</taxon>
        <taxon>Bacillati</taxon>
        <taxon>Bacillota</taxon>
        <taxon>Bacilli</taxon>
        <taxon>Bacillales</taxon>
        <taxon>Paenibacillaceae</taxon>
        <taxon>Paenibacillus</taxon>
    </lineage>
</organism>
<feature type="transmembrane region" description="Helical" evidence="5">
    <location>
        <begin position="256"/>
        <end position="281"/>
    </location>
</feature>
<dbReference type="PANTHER" id="PTHR10361:SF28">
    <property type="entry name" value="P3 PROTEIN-RELATED"/>
    <property type="match status" value="1"/>
</dbReference>
<protein>
    <submittedName>
        <fullName evidence="6">Bile acid:sodium symporter family protein</fullName>
    </submittedName>
</protein>
<feature type="transmembrane region" description="Helical" evidence="5">
    <location>
        <begin position="26"/>
        <end position="43"/>
    </location>
</feature>
<dbReference type="RefSeq" id="WP_204819511.1">
    <property type="nucleotide sequence ID" value="NZ_JANHOF010000003.1"/>
</dbReference>
<proteinExistence type="predicted"/>
<feature type="transmembrane region" description="Helical" evidence="5">
    <location>
        <begin position="85"/>
        <end position="107"/>
    </location>
</feature>
<evidence type="ECO:0000256" key="3">
    <source>
        <dbReference type="ARBA" id="ARBA00022989"/>
    </source>
</evidence>
<dbReference type="InterPro" id="IPR002657">
    <property type="entry name" value="BilAc:Na_symport/Acr3"/>
</dbReference>
<feature type="transmembrane region" description="Helical" evidence="5">
    <location>
        <begin position="114"/>
        <end position="138"/>
    </location>
</feature>
<evidence type="ECO:0000313" key="7">
    <source>
        <dbReference type="Proteomes" id="UP001589818"/>
    </source>
</evidence>
<keyword evidence="7" id="KW-1185">Reference proteome</keyword>
<dbReference type="Proteomes" id="UP001589818">
    <property type="component" value="Unassembled WGS sequence"/>
</dbReference>
<dbReference type="Gene3D" id="1.20.1530.20">
    <property type="match status" value="1"/>
</dbReference>
<dbReference type="InterPro" id="IPR004710">
    <property type="entry name" value="Bilac:Na_transpt"/>
</dbReference>
<evidence type="ECO:0000256" key="4">
    <source>
        <dbReference type="ARBA" id="ARBA00023136"/>
    </source>
</evidence>
<dbReference type="EMBL" id="JBHLVF010000017">
    <property type="protein sequence ID" value="MFC0392422.1"/>
    <property type="molecule type" value="Genomic_DNA"/>
</dbReference>
<evidence type="ECO:0000313" key="6">
    <source>
        <dbReference type="EMBL" id="MFC0392422.1"/>
    </source>
</evidence>